<dbReference type="eggNOG" id="ENOG502SSUW">
    <property type="taxonomic scope" value="Eukaryota"/>
</dbReference>
<dbReference type="Proteomes" id="UP000002630">
    <property type="component" value="Linkage Group LG11"/>
</dbReference>
<dbReference type="InterPro" id="IPR011042">
    <property type="entry name" value="6-blade_b-propeller_TolB-like"/>
</dbReference>
<reference evidence="3 4" key="1">
    <citation type="journal article" date="2010" name="Nature">
        <title>The Ectocarpus genome and the independent evolution of multicellularity in brown algae.</title>
        <authorList>
            <person name="Cock J.M."/>
            <person name="Sterck L."/>
            <person name="Rouze P."/>
            <person name="Scornet D."/>
            <person name="Allen A.E."/>
            <person name="Amoutzias G."/>
            <person name="Anthouard V."/>
            <person name="Artiguenave F."/>
            <person name="Aury J.M."/>
            <person name="Badger J.H."/>
            <person name="Beszteri B."/>
            <person name="Billiau K."/>
            <person name="Bonnet E."/>
            <person name="Bothwell J.H."/>
            <person name="Bowler C."/>
            <person name="Boyen C."/>
            <person name="Brownlee C."/>
            <person name="Carrano C.J."/>
            <person name="Charrier B."/>
            <person name="Cho G.Y."/>
            <person name="Coelho S.M."/>
            <person name="Collen J."/>
            <person name="Corre E."/>
            <person name="Da Silva C."/>
            <person name="Delage L."/>
            <person name="Delaroque N."/>
            <person name="Dittami S.M."/>
            <person name="Doulbeau S."/>
            <person name="Elias M."/>
            <person name="Farnham G."/>
            <person name="Gachon C.M."/>
            <person name="Gschloessl B."/>
            <person name="Heesch S."/>
            <person name="Jabbari K."/>
            <person name="Jubin C."/>
            <person name="Kawai H."/>
            <person name="Kimura K."/>
            <person name="Kloareg B."/>
            <person name="Kupper F.C."/>
            <person name="Lang D."/>
            <person name="Le Bail A."/>
            <person name="Leblanc C."/>
            <person name="Lerouge P."/>
            <person name="Lohr M."/>
            <person name="Lopez P.J."/>
            <person name="Martens C."/>
            <person name="Maumus F."/>
            <person name="Michel G."/>
            <person name="Miranda-Saavedra D."/>
            <person name="Morales J."/>
            <person name="Moreau H."/>
            <person name="Motomura T."/>
            <person name="Nagasato C."/>
            <person name="Napoli C.A."/>
            <person name="Nelson D.R."/>
            <person name="Nyvall-Collen P."/>
            <person name="Peters A.F."/>
            <person name="Pommier C."/>
            <person name="Potin P."/>
            <person name="Poulain J."/>
            <person name="Quesneville H."/>
            <person name="Read B."/>
            <person name="Rensing S.A."/>
            <person name="Ritter A."/>
            <person name="Rousvoal S."/>
            <person name="Samanta M."/>
            <person name="Samson G."/>
            <person name="Schroeder D.C."/>
            <person name="Segurens B."/>
            <person name="Strittmatter M."/>
            <person name="Tonon T."/>
            <person name="Tregear J.W."/>
            <person name="Valentin K."/>
            <person name="von Dassow P."/>
            <person name="Yamagishi T."/>
            <person name="Van de Peer Y."/>
            <person name="Wincker P."/>
        </authorList>
    </citation>
    <scope>NUCLEOTIDE SEQUENCE [LARGE SCALE GENOMIC DNA]</scope>
    <source>
        <strain evidence="4">Ec32 / CCAP1310/4</strain>
    </source>
</reference>
<feature type="region of interest" description="Disordered" evidence="1">
    <location>
        <begin position="99"/>
        <end position="180"/>
    </location>
</feature>
<feature type="compositionally biased region" description="Gly residues" evidence="1">
    <location>
        <begin position="99"/>
        <end position="109"/>
    </location>
</feature>
<dbReference type="Gene3D" id="2.120.10.30">
    <property type="entry name" value="TolB, C-terminal domain"/>
    <property type="match status" value="1"/>
</dbReference>
<feature type="compositionally biased region" description="Polar residues" evidence="1">
    <location>
        <begin position="130"/>
        <end position="141"/>
    </location>
</feature>
<evidence type="ECO:0000313" key="4">
    <source>
        <dbReference type="Proteomes" id="UP000002630"/>
    </source>
</evidence>
<dbReference type="EMBL" id="FN648000">
    <property type="protein sequence ID" value="CBN79745.1"/>
    <property type="molecule type" value="Genomic_DNA"/>
</dbReference>
<dbReference type="Pfam" id="PF07676">
    <property type="entry name" value="PD40"/>
    <property type="match status" value="1"/>
</dbReference>
<dbReference type="OMA" id="CEMEGEV"/>
<keyword evidence="4" id="KW-1185">Reference proteome</keyword>
<dbReference type="InParanoid" id="D8LES5"/>
<dbReference type="PROSITE" id="PS50151">
    <property type="entry name" value="UVR"/>
    <property type="match status" value="1"/>
</dbReference>
<evidence type="ECO:0000313" key="3">
    <source>
        <dbReference type="EMBL" id="CBN79745.1"/>
    </source>
</evidence>
<feature type="domain" description="UVR" evidence="2">
    <location>
        <begin position="213"/>
        <end position="248"/>
    </location>
</feature>
<gene>
    <name evidence="3" type="ORF">Esi_0014_0018</name>
</gene>
<accession>D8LES5</accession>
<dbReference type="AlphaFoldDB" id="D8LES5"/>
<feature type="compositionally biased region" description="Low complexity" evidence="1">
    <location>
        <begin position="148"/>
        <end position="159"/>
    </location>
</feature>
<protein>
    <recommendedName>
        <fullName evidence="2">UVR domain-containing protein</fullName>
    </recommendedName>
</protein>
<dbReference type="EMBL" id="FN649736">
    <property type="protein sequence ID" value="CBN79745.1"/>
    <property type="molecule type" value="Genomic_DNA"/>
</dbReference>
<sequence>MVPGTSGGEQQGTEPEEAVDQQYHWYSGAPSLHAPSKPAAAPAAARSCRVLSSRHGGGNGAGTFASQPRVGRRLPYRTSSVGRLAMMMMAAAGEGGGCEMEGEVVGDGGESAPVARTEDEGARDAGGTEADQSAPVTASSEGQGGGVRSSINSASSSVPGSGGPVGEVGGRGIVGRRREAPLTEREGFAMVKKVLPGGGEGLEMDLEGLRDMRSNVNKIKRSMRRAVEEEDYKTAGDLRNEMAAIRAKDPLYVVSDLLGVAVSKEKFKRAARLRDAKDWILRESRGSVFEVDRLVCLGDKASNIITTDPEGATVRRFLRNDQVAEISRTGQIQLPVWSPDGKMVAFSVLKAGSGGAPIESAKILVYRESGSLVLDVGVPRAPFLLMWSPSSQSLTYLSNSEGPGGATIRLSEILVAAAKTPYRTKTRGLAQGNPLFYAYTKKDSRNADMVVHTANRVYHLDMTTGDEVDISTRAAQLFMAPSTHCEGGEDAVILVETDGDESGQHLVSGRVDGSAKKRICPTRGFSTFGVSPDGQRLCLMQQDMTTGFYTISVLEGGEGALDPLSTATMEQVEIPLDRVIMAFFFSPDSTKLLCLATKMSKSELAVARSSMRLGFQLKFQWVIYDCETRDVQLLDEFSPRPFFLKMYLPYFDMFAQGFTPWAPDSKSFSYVSAEASFVQEVPDDGLAPLPRELGPNMEFVSWSFC</sequence>
<dbReference type="InterPro" id="IPR001943">
    <property type="entry name" value="UVR_dom"/>
</dbReference>
<feature type="compositionally biased region" description="Gly residues" evidence="1">
    <location>
        <begin position="160"/>
        <end position="173"/>
    </location>
</feature>
<organism evidence="3 4">
    <name type="scientific">Ectocarpus siliculosus</name>
    <name type="common">Brown alga</name>
    <name type="synonym">Conferva siliculosa</name>
    <dbReference type="NCBI Taxonomy" id="2880"/>
    <lineage>
        <taxon>Eukaryota</taxon>
        <taxon>Sar</taxon>
        <taxon>Stramenopiles</taxon>
        <taxon>Ochrophyta</taxon>
        <taxon>PX clade</taxon>
        <taxon>Phaeophyceae</taxon>
        <taxon>Ectocarpales</taxon>
        <taxon>Ectocarpaceae</taxon>
        <taxon>Ectocarpus</taxon>
    </lineage>
</organism>
<evidence type="ECO:0000259" key="2">
    <source>
        <dbReference type="PROSITE" id="PS50151"/>
    </source>
</evidence>
<dbReference type="OrthoDB" id="2305498at2759"/>
<evidence type="ECO:0000256" key="1">
    <source>
        <dbReference type="SAM" id="MobiDB-lite"/>
    </source>
</evidence>
<dbReference type="InterPro" id="IPR011659">
    <property type="entry name" value="WD40"/>
</dbReference>
<name>D8LES5_ECTSI</name>
<proteinExistence type="predicted"/>
<dbReference type="SUPFAM" id="SSF82171">
    <property type="entry name" value="DPP6 N-terminal domain-like"/>
    <property type="match status" value="1"/>
</dbReference>